<proteinExistence type="predicted"/>
<comment type="caution">
    <text evidence="1">The sequence shown here is derived from an EMBL/GenBank/DDBJ whole genome shotgun (WGS) entry which is preliminary data.</text>
</comment>
<sequence length="88" mass="9870">MTDACRFNWSWDVGFGMLYLTDIGESTGCFQCLYVDDVIIHCEAIGSWGVLLRNQVCICLNIAVIGAISWAPVQAVFVKLFFDIRQDS</sequence>
<evidence type="ECO:0000313" key="1">
    <source>
        <dbReference type="EMBL" id="KAJ1116696.1"/>
    </source>
</evidence>
<accession>A0AAV7NME4</accession>
<keyword evidence="2" id="KW-1185">Reference proteome</keyword>
<dbReference type="Proteomes" id="UP001066276">
    <property type="component" value="Chromosome 8"/>
</dbReference>
<name>A0AAV7NME4_PLEWA</name>
<evidence type="ECO:0000313" key="2">
    <source>
        <dbReference type="Proteomes" id="UP001066276"/>
    </source>
</evidence>
<protein>
    <submittedName>
        <fullName evidence="1">Uncharacterized protein</fullName>
    </submittedName>
</protein>
<dbReference type="AlphaFoldDB" id="A0AAV7NME4"/>
<reference evidence="1" key="1">
    <citation type="journal article" date="2022" name="bioRxiv">
        <title>Sequencing and chromosome-scale assembly of the giantPleurodeles waltlgenome.</title>
        <authorList>
            <person name="Brown T."/>
            <person name="Elewa A."/>
            <person name="Iarovenko S."/>
            <person name="Subramanian E."/>
            <person name="Araus A.J."/>
            <person name="Petzold A."/>
            <person name="Susuki M."/>
            <person name="Suzuki K.-i.T."/>
            <person name="Hayashi T."/>
            <person name="Toyoda A."/>
            <person name="Oliveira C."/>
            <person name="Osipova E."/>
            <person name="Leigh N.D."/>
            <person name="Simon A."/>
            <person name="Yun M.H."/>
        </authorList>
    </citation>
    <scope>NUCLEOTIDE SEQUENCE</scope>
    <source>
        <strain evidence="1">20211129_DDA</strain>
        <tissue evidence="1">Liver</tissue>
    </source>
</reference>
<organism evidence="1 2">
    <name type="scientific">Pleurodeles waltl</name>
    <name type="common">Iberian ribbed newt</name>
    <dbReference type="NCBI Taxonomy" id="8319"/>
    <lineage>
        <taxon>Eukaryota</taxon>
        <taxon>Metazoa</taxon>
        <taxon>Chordata</taxon>
        <taxon>Craniata</taxon>
        <taxon>Vertebrata</taxon>
        <taxon>Euteleostomi</taxon>
        <taxon>Amphibia</taxon>
        <taxon>Batrachia</taxon>
        <taxon>Caudata</taxon>
        <taxon>Salamandroidea</taxon>
        <taxon>Salamandridae</taxon>
        <taxon>Pleurodelinae</taxon>
        <taxon>Pleurodeles</taxon>
    </lineage>
</organism>
<gene>
    <name evidence="1" type="ORF">NDU88_004902</name>
</gene>
<dbReference type="EMBL" id="JANPWB010000012">
    <property type="protein sequence ID" value="KAJ1116696.1"/>
    <property type="molecule type" value="Genomic_DNA"/>
</dbReference>